<dbReference type="InterPro" id="IPR043129">
    <property type="entry name" value="ATPase_NBD"/>
</dbReference>
<evidence type="ECO:0000256" key="2">
    <source>
        <dbReference type="ARBA" id="ARBA00022679"/>
    </source>
</evidence>
<keyword evidence="2" id="KW-0808">Transferase</keyword>
<dbReference type="GO" id="GO:0016301">
    <property type="term" value="F:kinase activity"/>
    <property type="evidence" value="ECO:0007669"/>
    <property type="project" value="UniProtKB-KW"/>
</dbReference>
<keyword evidence="7" id="KW-1185">Reference proteome</keyword>
<keyword evidence="3 6" id="KW-0418">Kinase</keyword>
<gene>
    <name evidence="6" type="ORF">OEG82_08365</name>
</gene>
<comment type="similarity">
    <text evidence="1">Belongs to the FGGY kinase family.</text>
</comment>
<proteinExistence type="inferred from homology"/>
<evidence type="ECO:0000259" key="4">
    <source>
        <dbReference type="Pfam" id="PF00370"/>
    </source>
</evidence>
<comment type="caution">
    <text evidence="6">The sequence shown here is derived from an EMBL/GenBank/DDBJ whole genome shotgun (WGS) entry which is preliminary data.</text>
</comment>
<evidence type="ECO:0000256" key="3">
    <source>
        <dbReference type="ARBA" id="ARBA00022777"/>
    </source>
</evidence>
<name>A0ABT3YDZ2_9HYPH</name>
<reference evidence="6" key="1">
    <citation type="submission" date="2022-10" db="EMBL/GenBank/DDBJ databases">
        <title>Hoeflea sp. J2-29, isolated from marine algae.</title>
        <authorList>
            <person name="Kristyanto S."/>
            <person name="Kim J.M."/>
            <person name="Jeon C.O."/>
        </authorList>
    </citation>
    <scope>NUCLEOTIDE SEQUENCE</scope>
    <source>
        <strain evidence="6">J2-29</strain>
    </source>
</reference>
<accession>A0ABT3YDZ2</accession>
<evidence type="ECO:0000256" key="1">
    <source>
        <dbReference type="ARBA" id="ARBA00009156"/>
    </source>
</evidence>
<dbReference type="Pfam" id="PF00370">
    <property type="entry name" value="FGGY_N"/>
    <property type="match status" value="1"/>
</dbReference>
<evidence type="ECO:0000313" key="6">
    <source>
        <dbReference type="EMBL" id="MCY0094032.1"/>
    </source>
</evidence>
<dbReference type="EMBL" id="JAOVZQ010000001">
    <property type="protein sequence ID" value="MCY0094032.1"/>
    <property type="molecule type" value="Genomic_DNA"/>
</dbReference>
<sequence>MRSRGNIAVIDIGKTNAKVVLVGGDDLHEIDMRTMPNVVIDGAPYPHYDVEALWAFIEAGLAQFHAAHGIAAISITAHGASGALLDQTGSLAAPILDYEHTGPDQLAAEYDARRPAFAEIGSPRLPRGLNLGAQLYWQFSTFAGLFDRTCRIVTYPQYWAFRLTGVAATEVTSLGAHTDLWNPHQARFSSMVDALGWREKFAPVRRAGDVLGKIRPEIAARTGLAAGTPVCCGIHDSNASLLPYILANDAPFSVISTGTWVIVMTVNGKQLTLDPMRDTLINVSANGNKVPSARFMGGREFERLMQGRETDYSEADIDAVLEKSAMLWPSIEPTSGPFPGRTPRWSCDPETLSDGERAVVASFYLAVMTNVCLQLTGSRGQLFVEGAMASNAAYKKMLSAVTGQDIVSATGTGTSTGAAMLVAPASRPPLQNPPDRFAEAGRDPLMAYAQGWAAGLI</sequence>
<dbReference type="InterPro" id="IPR050406">
    <property type="entry name" value="FGGY_Carb_Kinase"/>
</dbReference>
<organism evidence="6 7">
    <name type="scientific">Hoeflea ulvae</name>
    <dbReference type="NCBI Taxonomy" id="2983764"/>
    <lineage>
        <taxon>Bacteria</taxon>
        <taxon>Pseudomonadati</taxon>
        <taxon>Pseudomonadota</taxon>
        <taxon>Alphaproteobacteria</taxon>
        <taxon>Hyphomicrobiales</taxon>
        <taxon>Rhizobiaceae</taxon>
        <taxon>Hoeflea</taxon>
    </lineage>
</organism>
<dbReference type="PANTHER" id="PTHR43095:SF5">
    <property type="entry name" value="XYLULOSE KINASE"/>
    <property type="match status" value="1"/>
</dbReference>
<evidence type="ECO:0000313" key="7">
    <source>
        <dbReference type="Proteomes" id="UP001081283"/>
    </source>
</evidence>
<feature type="domain" description="Carbohydrate kinase FGGY C-terminal" evidence="5">
    <location>
        <begin position="250"/>
        <end position="425"/>
    </location>
</feature>
<dbReference type="RefSeq" id="WP_267611971.1">
    <property type="nucleotide sequence ID" value="NZ_JAOVZQ010000001.1"/>
</dbReference>
<dbReference type="CDD" id="cd07772">
    <property type="entry name" value="ASKHA_NBD_FGGY_NaCK-like"/>
    <property type="match status" value="1"/>
</dbReference>
<dbReference type="InterPro" id="IPR018484">
    <property type="entry name" value="FGGY_N"/>
</dbReference>
<evidence type="ECO:0000259" key="5">
    <source>
        <dbReference type="Pfam" id="PF21546"/>
    </source>
</evidence>
<protein>
    <submittedName>
        <fullName evidence="6">FGGY-family carbohydrate kinase</fullName>
    </submittedName>
</protein>
<dbReference type="Gene3D" id="3.30.420.40">
    <property type="match status" value="2"/>
</dbReference>
<dbReference type="Pfam" id="PF21546">
    <property type="entry name" value="FGGY_C_2"/>
    <property type="match status" value="1"/>
</dbReference>
<dbReference type="InterPro" id="IPR049382">
    <property type="entry name" value="FGGY_C_2"/>
</dbReference>
<dbReference type="Proteomes" id="UP001081283">
    <property type="component" value="Unassembled WGS sequence"/>
</dbReference>
<dbReference type="SUPFAM" id="SSF53067">
    <property type="entry name" value="Actin-like ATPase domain"/>
    <property type="match status" value="1"/>
</dbReference>
<dbReference type="PANTHER" id="PTHR43095">
    <property type="entry name" value="SUGAR KINASE"/>
    <property type="match status" value="1"/>
</dbReference>
<feature type="domain" description="Carbohydrate kinase FGGY N-terminal" evidence="4">
    <location>
        <begin position="8"/>
        <end position="242"/>
    </location>
</feature>